<dbReference type="OrthoDB" id="8810170at2"/>
<comment type="caution">
    <text evidence="1">The sequence shown here is derived from an EMBL/GenBank/DDBJ whole genome shotgun (WGS) entry which is preliminary data.</text>
</comment>
<dbReference type="EMBL" id="QPJK01000004">
    <property type="protein sequence ID" value="RCW71419.1"/>
    <property type="molecule type" value="Genomic_DNA"/>
</dbReference>
<evidence type="ECO:0000313" key="1">
    <source>
        <dbReference type="EMBL" id="RCW71419.1"/>
    </source>
</evidence>
<keyword evidence="2" id="KW-1185">Reference proteome</keyword>
<dbReference type="RefSeq" id="WP_147282867.1">
    <property type="nucleotide sequence ID" value="NZ_QPJK01000004.1"/>
</dbReference>
<gene>
    <name evidence="1" type="ORF">DES41_104238</name>
</gene>
<sequence length="166" mass="18340">MLFSPSTFHSLPPALLREPPSARTQAIAQAFSAGGVDAGLRAMNAGVAHRYSGIFALDGELLRNTHMFDKLGEVKPEALEVVVLKDSFCQIVLREGFFLTDNTQQDRRLDYSPFQGVVMSYHGVPLLNDRGDLHGTLCHFDLVEQTISDEELACLQFTAKLVPSYL</sequence>
<evidence type="ECO:0008006" key="3">
    <source>
        <dbReference type="Google" id="ProtNLM"/>
    </source>
</evidence>
<proteinExistence type="predicted"/>
<protein>
    <recommendedName>
        <fullName evidence="3">GAF domain-containing protein</fullName>
    </recommendedName>
</protein>
<dbReference type="Proteomes" id="UP000252884">
    <property type="component" value="Unassembled WGS sequence"/>
</dbReference>
<dbReference type="AlphaFoldDB" id="A0A368XVA5"/>
<reference evidence="1 2" key="1">
    <citation type="submission" date="2018-07" db="EMBL/GenBank/DDBJ databases">
        <title>Genomic Encyclopedia of Type Strains, Phase IV (KMG-IV): sequencing the most valuable type-strain genomes for metagenomic binning, comparative biology and taxonomic classification.</title>
        <authorList>
            <person name="Goeker M."/>
        </authorList>
    </citation>
    <scope>NUCLEOTIDE SEQUENCE [LARGE SCALE GENOMIC DNA]</scope>
    <source>
        <strain evidence="1 2">DSM 21634</strain>
    </source>
</reference>
<dbReference type="SUPFAM" id="SSF55781">
    <property type="entry name" value="GAF domain-like"/>
    <property type="match status" value="1"/>
</dbReference>
<name>A0A368XVA5_9BURK</name>
<evidence type="ECO:0000313" key="2">
    <source>
        <dbReference type="Proteomes" id="UP000252884"/>
    </source>
</evidence>
<organism evidence="1 2">
    <name type="scientific">Pseudorhodoferax soli</name>
    <dbReference type="NCBI Taxonomy" id="545864"/>
    <lineage>
        <taxon>Bacteria</taxon>
        <taxon>Pseudomonadati</taxon>
        <taxon>Pseudomonadota</taxon>
        <taxon>Betaproteobacteria</taxon>
        <taxon>Burkholderiales</taxon>
        <taxon>Comamonadaceae</taxon>
    </lineage>
</organism>
<accession>A0A368XVA5</accession>